<evidence type="ECO:0000256" key="1">
    <source>
        <dbReference type="SAM" id="MobiDB-lite"/>
    </source>
</evidence>
<reference evidence="3" key="1">
    <citation type="submission" date="2023-08" db="EMBL/GenBank/DDBJ databases">
        <authorList>
            <person name="Alioto T."/>
            <person name="Alioto T."/>
            <person name="Gomez Garrido J."/>
        </authorList>
    </citation>
    <scope>NUCLEOTIDE SEQUENCE</scope>
</reference>
<dbReference type="EMBL" id="OY660866">
    <property type="protein sequence ID" value="CAJ1054178.1"/>
    <property type="molecule type" value="Genomic_DNA"/>
</dbReference>
<sequence length="130" mass="14237">MGLTEFWRSYKVLIVMGTGLGLIHLGWYHLKTNPLLRKTRTDYNPEEPGIVAFVSAPNATAKSKSWDEVSELDQEELVVGGGRSFPQHPRRHLADAEGDEELGALGGGAETEKCRGQSGLMESVLDQVSL</sequence>
<protein>
    <submittedName>
        <fullName evidence="3">Uncharacterized protein</fullName>
    </submittedName>
</protein>
<gene>
    <name evidence="3" type="ORF">XNOV1_A024117</name>
</gene>
<accession>A0AAV1EZH7</accession>
<keyword evidence="4" id="KW-1185">Reference proteome</keyword>
<evidence type="ECO:0000256" key="2">
    <source>
        <dbReference type="SAM" id="Phobius"/>
    </source>
</evidence>
<name>A0AAV1EZH7_XYRNO</name>
<dbReference type="Proteomes" id="UP001178508">
    <property type="component" value="Chromosome 3"/>
</dbReference>
<feature type="transmembrane region" description="Helical" evidence="2">
    <location>
        <begin position="12"/>
        <end position="30"/>
    </location>
</feature>
<keyword evidence="2" id="KW-1133">Transmembrane helix</keyword>
<dbReference type="AlphaFoldDB" id="A0AAV1EZH7"/>
<organism evidence="3 4">
    <name type="scientific">Xyrichtys novacula</name>
    <name type="common">Pearly razorfish</name>
    <name type="synonym">Hemipteronotus novacula</name>
    <dbReference type="NCBI Taxonomy" id="13765"/>
    <lineage>
        <taxon>Eukaryota</taxon>
        <taxon>Metazoa</taxon>
        <taxon>Chordata</taxon>
        <taxon>Craniata</taxon>
        <taxon>Vertebrata</taxon>
        <taxon>Euteleostomi</taxon>
        <taxon>Actinopterygii</taxon>
        <taxon>Neopterygii</taxon>
        <taxon>Teleostei</taxon>
        <taxon>Neoteleostei</taxon>
        <taxon>Acanthomorphata</taxon>
        <taxon>Eupercaria</taxon>
        <taxon>Labriformes</taxon>
        <taxon>Labridae</taxon>
        <taxon>Xyrichtys</taxon>
    </lineage>
</organism>
<evidence type="ECO:0000313" key="4">
    <source>
        <dbReference type="Proteomes" id="UP001178508"/>
    </source>
</evidence>
<keyword evidence="2" id="KW-0472">Membrane</keyword>
<feature type="region of interest" description="Disordered" evidence="1">
    <location>
        <begin position="81"/>
        <end position="120"/>
    </location>
</feature>
<keyword evidence="2" id="KW-0812">Transmembrane</keyword>
<proteinExistence type="predicted"/>
<evidence type="ECO:0000313" key="3">
    <source>
        <dbReference type="EMBL" id="CAJ1054178.1"/>
    </source>
</evidence>